<evidence type="ECO:0000259" key="12">
    <source>
        <dbReference type="Pfam" id="PF21760"/>
    </source>
</evidence>
<evidence type="ECO:0000256" key="10">
    <source>
        <dbReference type="SAM" id="MobiDB-lite"/>
    </source>
</evidence>
<evidence type="ECO:0000256" key="1">
    <source>
        <dbReference type="ARBA" id="ARBA00004651"/>
    </source>
</evidence>
<dbReference type="SUPFAM" id="SSF82866">
    <property type="entry name" value="Multidrug efflux transporter AcrB transmembrane domain"/>
    <property type="match status" value="1"/>
</dbReference>
<dbReference type="GO" id="GO:0043952">
    <property type="term" value="P:protein transport by the Sec complex"/>
    <property type="evidence" value="ECO:0007669"/>
    <property type="project" value="UniProtKB-UniRule"/>
</dbReference>
<comment type="caution">
    <text evidence="14">The sequence shown here is derived from an EMBL/GenBank/DDBJ whole genome shotgun (WGS) entry which is preliminary data.</text>
</comment>
<dbReference type="InterPro" id="IPR054384">
    <property type="entry name" value="SecDF_P1_head"/>
</dbReference>
<feature type="domain" description="SecDF P1 head subdomain" evidence="13">
    <location>
        <begin position="283"/>
        <end position="396"/>
    </location>
</feature>
<gene>
    <name evidence="9" type="primary">secD</name>
    <name evidence="14" type="ORF">FB458_3583</name>
</gene>
<keyword evidence="6 9" id="KW-1133">Transmembrane helix</keyword>
<keyword evidence="4 9" id="KW-0812">Transmembrane</keyword>
<feature type="transmembrane region" description="Helical" evidence="9">
    <location>
        <begin position="443"/>
        <end position="465"/>
    </location>
</feature>
<dbReference type="Pfam" id="PF21760">
    <property type="entry name" value="SecD_1st"/>
    <property type="match status" value="1"/>
</dbReference>
<dbReference type="OrthoDB" id="5240379at2"/>
<dbReference type="Pfam" id="PF02355">
    <property type="entry name" value="SecD_SecF_C"/>
    <property type="match status" value="1"/>
</dbReference>
<feature type="compositionally biased region" description="Low complexity" evidence="10">
    <location>
        <begin position="134"/>
        <end position="188"/>
    </location>
</feature>
<keyword evidence="5 9" id="KW-0653">Protein transport</keyword>
<feature type="compositionally biased region" description="Low complexity" evidence="10">
    <location>
        <begin position="610"/>
        <end position="638"/>
    </location>
</feature>
<dbReference type="InterPro" id="IPR048634">
    <property type="entry name" value="SecD_SecF_C"/>
</dbReference>
<evidence type="ECO:0000256" key="9">
    <source>
        <dbReference type="HAMAP-Rule" id="MF_01463"/>
    </source>
</evidence>
<dbReference type="Gene3D" id="3.30.70.3220">
    <property type="match status" value="1"/>
</dbReference>
<dbReference type="GO" id="GO:0015450">
    <property type="term" value="F:protein-transporting ATPase activity"/>
    <property type="evidence" value="ECO:0007669"/>
    <property type="project" value="InterPro"/>
</dbReference>
<dbReference type="NCBIfam" id="TIGR01129">
    <property type="entry name" value="secD"/>
    <property type="match status" value="1"/>
</dbReference>
<evidence type="ECO:0000256" key="7">
    <source>
        <dbReference type="ARBA" id="ARBA00023010"/>
    </source>
</evidence>
<feature type="region of interest" description="Disordered" evidence="10">
    <location>
        <begin position="604"/>
        <end position="638"/>
    </location>
</feature>
<evidence type="ECO:0000259" key="11">
    <source>
        <dbReference type="Pfam" id="PF02355"/>
    </source>
</evidence>
<evidence type="ECO:0000256" key="2">
    <source>
        <dbReference type="ARBA" id="ARBA00022448"/>
    </source>
</evidence>
<feature type="transmembrane region" description="Helical" evidence="9">
    <location>
        <begin position="471"/>
        <end position="494"/>
    </location>
</feature>
<dbReference type="Gene3D" id="1.20.1640.10">
    <property type="entry name" value="Multidrug efflux transporter AcrB transmembrane domain"/>
    <property type="match status" value="1"/>
</dbReference>
<feature type="region of interest" description="Disordered" evidence="10">
    <location>
        <begin position="132"/>
        <end position="245"/>
    </location>
</feature>
<dbReference type="Pfam" id="PF22599">
    <property type="entry name" value="SecDF_P1_head"/>
    <property type="match status" value="1"/>
</dbReference>
<dbReference type="InterPro" id="IPR048631">
    <property type="entry name" value="SecD_1st"/>
</dbReference>
<dbReference type="Gene3D" id="3.30.1360.200">
    <property type="match status" value="1"/>
</dbReference>
<comment type="caution">
    <text evidence="9">Lacks conserved residue(s) required for the propagation of feature annotation.</text>
</comment>
<dbReference type="HAMAP" id="MF_01463_B">
    <property type="entry name" value="SecD_B"/>
    <property type="match status" value="1"/>
</dbReference>
<dbReference type="GO" id="GO:0065002">
    <property type="term" value="P:intracellular protein transmembrane transport"/>
    <property type="evidence" value="ECO:0007669"/>
    <property type="project" value="UniProtKB-UniRule"/>
</dbReference>
<feature type="transmembrane region" description="Helical" evidence="9">
    <location>
        <begin position="416"/>
        <end position="436"/>
    </location>
</feature>
<dbReference type="InterPro" id="IPR022813">
    <property type="entry name" value="SecD/SecF_arch_bac"/>
</dbReference>
<organism evidence="14 15">
    <name type="scientific">Lapillicoccus jejuensis</name>
    <dbReference type="NCBI Taxonomy" id="402171"/>
    <lineage>
        <taxon>Bacteria</taxon>
        <taxon>Bacillati</taxon>
        <taxon>Actinomycetota</taxon>
        <taxon>Actinomycetes</taxon>
        <taxon>Micrococcales</taxon>
        <taxon>Intrasporangiaceae</taxon>
        <taxon>Lapillicoccus</taxon>
    </lineage>
</organism>
<feature type="compositionally biased region" description="Low complexity" evidence="10">
    <location>
        <begin position="197"/>
        <end position="225"/>
    </location>
</feature>
<comment type="subunit">
    <text evidence="9">Forms a complex with SecF. Part of the essential Sec protein translocation apparatus which comprises SecA, SecYEG and auxiliary proteins SecDF. Other proteins may also be involved.</text>
</comment>
<feature type="domain" description="Protein export membrane protein SecD/SecF C-terminal" evidence="11">
    <location>
        <begin position="399"/>
        <end position="574"/>
    </location>
</feature>
<evidence type="ECO:0000313" key="14">
    <source>
        <dbReference type="EMBL" id="TQJ10460.1"/>
    </source>
</evidence>
<dbReference type="NCBIfam" id="TIGR00916">
    <property type="entry name" value="2A0604s01"/>
    <property type="match status" value="1"/>
</dbReference>
<dbReference type="AlphaFoldDB" id="A0A542E539"/>
<feature type="transmembrane region" description="Helical" evidence="9">
    <location>
        <begin position="522"/>
        <end position="540"/>
    </location>
</feature>
<dbReference type="RefSeq" id="WP_141849679.1">
    <property type="nucleotide sequence ID" value="NZ_BAAAPR010000012.1"/>
</dbReference>
<keyword evidence="7 9" id="KW-0811">Translocation</keyword>
<keyword evidence="2 9" id="KW-0813">Transport</keyword>
<sequence length="638" mass="65923">MARDPRTRRPRQVLLGLVVVLVLLVGGSGAAAAWGGGQWTPKLGLDLEGGTEMVLEPVLTTPGATVNQGQLDKARDIIEQRVNAYGVAEAEVSTQGGRNIVVDIPGSPSKQTLDAIRKPSQLRFRAVLVDGAGSPQAAQPTPTSTATGTATGTATPSTTSKPTATTPAPVFTTDPGTAAATSSAANAAIPQALRQDTTSPTGTATTGAATATTGAATATSTANPTLDQPTDTPSTKPTSASDTAWITPDIQKAFTELDCSKPENQSSAVDDPDKPLVACSSDRSTKYILGPVEVDGSEIADATSGYQTGPNGQPTNVVEVALTFTGEGAKKFGDVTTRLLGLQGAQNQFAIVLDKQVVSAPRTNAAITNGQASITGSFTIDSARDLAQQLKFGALPLSFQLQTQDDVSPTLGNEQLRLGLIAGLIGLLLVVVYSLFQYRLLGLVTVASLVVASVITYFALVLLGWSYNFRLTMAGVTGVIVAIGVTADSFIVYFERIRDEVREGRPLVAAVEAGWARARRTILAADAVNFLAAIVLYLLAASNVRGFAFTLGVTTIIDLAVVMLFTHPVVALLARTTFFGGGHRWSGLDPERLGAKVRYVGRGQFSGPRGSTETGTATGAGTKPAAAAVRGASAEGKA</sequence>
<dbReference type="EMBL" id="VFMN01000001">
    <property type="protein sequence ID" value="TQJ10460.1"/>
    <property type="molecule type" value="Genomic_DNA"/>
</dbReference>
<dbReference type="GO" id="GO:0005886">
    <property type="term" value="C:plasma membrane"/>
    <property type="evidence" value="ECO:0007669"/>
    <property type="project" value="UniProtKB-SubCell"/>
</dbReference>
<accession>A0A542E539</accession>
<feature type="compositionally biased region" description="Polar residues" evidence="10">
    <location>
        <begin position="226"/>
        <end position="244"/>
    </location>
</feature>
<dbReference type="InterPro" id="IPR005791">
    <property type="entry name" value="SecD"/>
</dbReference>
<protein>
    <recommendedName>
        <fullName evidence="9">Protein translocase subunit SecD</fullName>
    </recommendedName>
</protein>
<dbReference type="Proteomes" id="UP000317893">
    <property type="component" value="Unassembled WGS sequence"/>
</dbReference>
<keyword evidence="3 9" id="KW-1003">Cell membrane</keyword>
<comment type="subcellular location">
    <subcellularLocation>
        <location evidence="1 9">Cell membrane</location>
        <topology evidence="1 9">Multi-pass membrane protein</topology>
    </subcellularLocation>
</comment>
<evidence type="ECO:0000256" key="6">
    <source>
        <dbReference type="ARBA" id="ARBA00022989"/>
    </source>
</evidence>
<keyword evidence="8 9" id="KW-0472">Membrane</keyword>
<comment type="function">
    <text evidence="9">Part of the Sec protein translocase complex. Interacts with the SecYEG preprotein conducting channel. SecDF uses the proton motive force (PMF) to complete protein translocation after the ATP-dependent function of SecA.</text>
</comment>
<comment type="similarity">
    <text evidence="9">Belongs to the SecD/SecF family. SecD subfamily.</text>
</comment>
<evidence type="ECO:0000256" key="8">
    <source>
        <dbReference type="ARBA" id="ARBA00023136"/>
    </source>
</evidence>
<dbReference type="InterPro" id="IPR055344">
    <property type="entry name" value="SecD_SecF_C_bact"/>
</dbReference>
<reference evidence="14 15" key="1">
    <citation type="submission" date="2019-06" db="EMBL/GenBank/DDBJ databases">
        <title>Sequencing the genomes of 1000 actinobacteria strains.</title>
        <authorList>
            <person name="Klenk H.-P."/>
        </authorList>
    </citation>
    <scope>NUCLEOTIDE SEQUENCE [LARGE SCALE GENOMIC DNA]</scope>
    <source>
        <strain evidence="14 15">DSM 18607</strain>
    </source>
</reference>
<evidence type="ECO:0000259" key="13">
    <source>
        <dbReference type="Pfam" id="PF22599"/>
    </source>
</evidence>
<feature type="domain" description="Protein translocase subunit SecDF P1" evidence="12">
    <location>
        <begin position="72"/>
        <end position="127"/>
    </location>
</feature>
<dbReference type="GO" id="GO:0006605">
    <property type="term" value="P:protein targeting"/>
    <property type="evidence" value="ECO:0007669"/>
    <property type="project" value="UniProtKB-UniRule"/>
</dbReference>
<dbReference type="PANTHER" id="PTHR30081">
    <property type="entry name" value="PROTEIN-EXPORT MEMBRANE PROTEIN SEC"/>
    <property type="match status" value="1"/>
</dbReference>
<proteinExistence type="inferred from homology"/>
<evidence type="ECO:0000256" key="3">
    <source>
        <dbReference type="ARBA" id="ARBA00022475"/>
    </source>
</evidence>
<name>A0A542E539_9MICO</name>
<keyword evidence="15" id="KW-1185">Reference proteome</keyword>
<dbReference type="PANTHER" id="PTHR30081:SF1">
    <property type="entry name" value="PROTEIN TRANSLOCASE SUBUNIT SECD"/>
    <property type="match status" value="1"/>
</dbReference>
<evidence type="ECO:0000256" key="5">
    <source>
        <dbReference type="ARBA" id="ARBA00022927"/>
    </source>
</evidence>
<feature type="transmembrane region" description="Helical" evidence="9">
    <location>
        <begin position="546"/>
        <end position="574"/>
    </location>
</feature>
<evidence type="ECO:0000313" key="15">
    <source>
        <dbReference type="Proteomes" id="UP000317893"/>
    </source>
</evidence>
<evidence type="ECO:0000256" key="4">
    <source>
        <dbReference type="ARBA" id="ARBA00022692"/>
    </source>
</evidence>